<comment type="subcellular location">
    <subcellularLocation>
        <location evidence="1">Nucleus</location>
    </subcellularLocation>
</comment>
<accession>A0A194V4M3</accession>
<evidence type="ECO:0000256" key="6">
    <source>
        <dbReference type="ARBA" id="ARBA00023242"/>
    </source>
</evidence>
<dbReference type="EMBL" id="KN714719">
    <property type="protein sequence ID" value="KUI58786.1"/>
    <property type="molecule type" value="Genomic_DNA"/>
</dbReference>
<dbReference type="OrthoDB" id="39175at2759"/>
<dbReference type="CDD" id="cd12148">
    <property type="entry name" value="fungal_TF_MHR"/>
    <property type="match status" value="1"/>
</dbReference>
<reference evidence="10" key="1">
    <citation type="submission" date="2014-12" db="EMBL/GenBank/DDBJ databases">
        <title>Genome Sequence of Valsa Canker Pathogens Uncovers a Specific Adaption of Colonization on Woody Bark.</title>
        <authorList>
            <person name="Yin Z."/>
            <person name="Liu H."/>
            <person name="Gao X."/>
            <person name="Li Z."/>
            <person name="Song N."/>
            <person name="Ke X."/>
            <person name="Dai Q."/>
            <person name="Wu Y."/>
            <person name="Sun Y."/>
            <person name="Xu J.-R."/>
            <person name="Kang Z.K."/>
            <person name="Wang L."/>
            <person name="Huang L."/>
        </authorList>
    </citation>
    <scope>NUCLEOTIDE SEQUENCE [LARGE SCALE GENOMIC DNA]</scope>
    <source>
        <strain evidence="10">SXYL134</strain>
    </source>
</reference>
<feature type="compositionally biased region" description="Polar residues" evidence="7">
    <location>
        <begin position="872"/>
        <end position="882"/>
    </location>
</feature>
<evidence type="ECO:0000256" key="2">
    <source>
        <dbReference type="ARBA" id="ARBA00022723"/>
    </source>
</evidence>
<evidence type="ECO:0000313" key="9">
    <source>
        <dbReference type="EMBL" id="KUI58786.1"/>
    </source>
</evidence>
<keyword evidence="4" id="KW-0843">Virulence</keyword>
<dbReference type="SMART" id="SM00066">
    <property type="entry name" value="GAL4"/>
    <property type="match status" value="1"/>
</dbReference>
<evidence type="ECO:0000256" key="3">
    <source>
        <dbReference type="ARBA" id="ARBA00023015"/>
    </source>
</evidence>
<dbReference type="GO" id="GO:0003677">
    <property type="term" value="F:DNA binding"/>
    <property type="evidence" value="ECO:0007669"/>
    <property type="project" value="InterPro"/>
</dbReference>
<dbReference type="Pfam" id="PF00172">
    <property type="entry name" value="Zn_clus"/>
    <property type="match status" value="1"/>
</dbReference>
<dbReference type="InterPro" id="IPR001138">
    <property type="entry name" value="Zn2Cys6_DnaBD"/>
</dbReference>
<dbReference type="PROSITE" id="PS00463">
    <property type="entry name" value="ZN2_CY6_FUNGAL_1"/>
    <property type="match status" value="1"/>
</dbReference>
<evidence type="ECO:0000259" key="8">
    <source>
        <dbReference type="PROSITE" id="PS50048"/>
    </source>
</evidence>
<dbReference type="STRING" id="694573.A0A194V4M3"/>
<dbReference type="PROSITE" id="PS50048">
    <property type="entry name" value="ZN2_CY6_FUNGAL_2"/>
    <property type="match status" value="1"/>
</dbReference>
<feature type="region of interest" description="Disordered" evidence="7">
    <location>
        <begin position="1002"/>
        <end position="1044"/>
    </location>
</feature>
<feature type="domain" description="Zn(2)-C6 fungal-type" evidence="8">
    <location>
        <begin position="203"/>
        <end position="233"/>
    </location>
</feature>
<gene>
    <name evidence="9" type="ORF">VP1G_06063</name>
</gene>
<keyword evidence="5" id="KW-0804">Transcription</keyword>
<dbReference type="CDD" id="cd00067">
    <property type="entry name" value="GAL4"/>
    <property type="match status" value="1"/>
</dbReference>
<keyword evidence="3" id="KW-0805">Transcription regulation</keyword>
<keyword evidence="6" id="KW-0539">Nucleus</keyword>
<feature type="region of interest" description="Disordered" evidence="7">
    <location>
        <begin position="845"/>
        <end position="882"/>
    </location>
</feature>
<dbReference type="GO" id="GO:0000981">
    <property type="term" value="F:DNA-binding transcription factor activity, RNA polymerase II-specific"/>
    <property type="evidence" value="ECO:0007669"/>
    <property type="project" value="InterPro"/>
</dbReference>
<evidence type="ECO:0000313" key="10">
    <source>
        <dbReference type="Proteomes" id="UP000078576"/>
    </source>
</evidence>
<dbReference type="GO" id="GO:0005634">
    <property type="term" value="C:nucleus"/>
    <property type="evidence" value="ECO:0007669"/>
    <property type="project" value="UniProtKB-SubCell"/>
</dbReference>
<dbReference type="GO" id="GO:0006351">
    <property type="term" value="P:DNA-templated transcription"/>
    <property type="evidence" value="ECO:0007669"/>
    <property type="project" value="InterPro"/>
</dbReference>
<evidence type="ECO:0000256" key="7">
    <source>
        <dbReference type="SAM" id="MobiDB-lite"/>
    </source>
</evidence>
<dbReference type="GO" id="GO:0008270">
    <property type="term" value="F:zinc ion binding"/>
    <property type="evidence" value="ECO:0007669"/>
    <property type="project" value="InterPro"/>
</dbReference>
<organism evidence="9 10">
    <name type="scientific">Cytospora mali</name>
    <name type="common">Apple Valsa canker fungus</name>
    <name type="synonym">Valsa mali</name>
    <dbReference type="NCBI Taxonomy" id="578113"/>
    <lineage>
        <taxon>Eukaryota</taxon>
        <taxon>Fungi</taxon>
        <taxon>Dikarya</taxon>
        <taxon>Ascomycota</taxon>
        <taxon>Pezizomycotina</taxon>
        <taxon>Sordariomycetes</taxon>
        <taxon>Sordariomycetidae</taxon>
        <taxon>Diaporthales</taxon>
        <taxon>Cytosporaceae</taxon>
        <taxon>Cytospora</taxon>
    </lineage>
</organism>
<dbReference type="Gene3D" id="4.10.240.10">
    <property type="entry name" value="Zn(2)-C6 fungal-type DNA-binding domain"/>
    <property type="match status" value="1"/>
</dbReference>
<name>A0A194V4M3_CYTMA</name>
<proteinExistence type="predicted"/>
<dbReference type="InterPro" id="IPR007219">
    <property type="entry name" value="XnlR_reg_dom"/>
</dbReference>
<dbReference type="Pfam" id="PF04082">
    <property type="entry name" value="Fungal_trans"/>
    <property type="match status" value="1"/>
</dbReference>
<dbReference type="PRINTS" id="PR00755">
    <property type="entry name" value="AFLATOXINBRP"/>
</dbReference>
<dbReference type="SUPFAM" id="SSF57701">
    <property type="entry name" value="Zn2/Cys6 DNA-binding domain"/>
    <property type="match status" value="1"/>
</dbReference>
<protein>
    <recommendedName>
        <fullName evidence="8">Zn(2)-C6 fungal-type domain-containing protein</fullName>
    </recommendedName>
</protein>
<keyword evidence="2" id="KW-0479">Metal-binding</keyword>
<evidence type="ECO:0000256" key="1">
    <source>
        <dbReference type="ARBA" id="ARBA00004123"/>
    </source>
</evidence>
<dbReference type="AlphaFoldDB" id="A0A194V4M3"/>
<keyword evidence="10" id="KW-1185">Reference proteome</keyword>
<dbReference type="InterPro" id="IPR036864">
    <property type="entry name" value="Zn2-C6_fun-type_DNA-bd_sf"/>
</dbReference>
<feature type="compositionally biased region" description="Basic and acidic residues" evidence="7">
    <location>
        <begin position="1010"/>
        <end position="1019"/>
    </location>
</feature>
<dbReference type="SMART" id="SM00906">
    <property type="entry name" value="Fungal_trans"/>
    <property type="match status" value="1"/>
</dbReference>
<sequence>MSTAQSQVDIEPLSADLHLNLSHPAGSGHDPDLHAYSLDHPHNNILRTSTDHQDLLDPTQLVGDFSFPCGQGFEGGLSLGALSAVHTPGLLSNQPQQHSMPSTMADTMPAEPSITAHVPGFGGVGSAQGESTMDGSEDESPRGHPHGNSLEDLVSDEFGLISTGSVDGTDSGGKSKEDKADSAPPWSELKTKAGKERKRLPLACIACRRKKIRCSGEKPACKHCLRSRIPCVYKVTARKAAPRTDYMAMLDKRLKRMEERIIKVVPKNEQDSISSSVPRAVVKPAIPGTVSSGKGNSRKRGADEAFGHELDHWAKATAKTSLESPTHPSSLMMVQESEESKLLHEGVEALPSREIQEHLADIFFENVYGQAYHILHKPSYMRKLRAGTLPPVLILSVCAMSARFSNHPKLNTTPAFLRGEEWASVARDIVTKRYEWPNITILTCLLILGLHEFATCHGGRSWSLGGQAIRMAFALQLHKDLGYDPLRPGVVLSFTDREIRRRTMWACFLMDRFNSSGTDRPTFIKEETLRIPLPIKEKNFQLEDMPGLTENLQGEVINSVSSDESEKTEAKNNMGVAAYIIKAIAVWGRVINYLNQGGKTLDDRSMWDTDSEYTKLIKQAEDMATSLPESLVYNSNNLHLHDTEGMANQFLFLHIAIQQNILFLSRFAVSSPNANALQDIPKSFVTKAGAKAFGAANRISELLRDSECHFVTAPFSGYCAFLSSTVHIFGIFSGNSTIEATSKRNLASNVKFLAKMKRFWGMFHFMTENLREQYRTCADAARRGNLSNGVSSSPIFQYGDWFDRYPHGVSQSDFVDPAIYKKKEKGDDAVLEQRPELHTVDEFFTTMSPREARPNSMSAKRARPHAAKRDSMSSARSDTHSISQQLEAIRTDLNTEQLQRMTQQGRYSGVTLGGQTSSATSFTPLSAVTHASNYHTNLSPISPVALDHGQFANAHHPLYGHDMLSIQLAQNGMLPHSMLGPYSSANLDPAATAAMLDGLPTWDSASAENGSRDVADSRRGGGGGGPPTADGPHNNPHHTIFGHGHDAGSGGWFMPFNMEPPEVGDIGGLASAIDGFGSMFGNGAGVRGSGMGGGGQ</sequence>
<dbReference type="PANTHER" id="PTHR47338:SF27">
    <property type="entry name" value="ZN(II)2CYS6 TRANSCRIPTION FACTOR (EUROFUNG)"/>
    <property type="match status" value="1"/>
</dbReference>
<dbReference type="PANTHER" id="PTHR47338">
    <property type="entry name" value="ZN(II)2CYS6 TRANSCRIPTION FACTOR (EUROFUNG)-RELATED"/>
    <property type="match status" value="1"/>
</dbReference>
<dbReference type="Proteomes" id="UP000078576">
    <property type="component" value="Unassembled WGS sequence"/>
</dbReference>
<evidence type="ECO:0000256" key="4">
    <source>
        <dbReference type="ARBA" id="ARBA00023026"/>
    </source>
</evidence>
<feature type="region of interest" description="Disordered" evidence="7">
    <location>
        <begin position="114"/>
        <end position="193"/>
    </location>
</feature>
<dbReference type="InterPro" id="IPR050815">
    <property type="entry name" value="TF_fung"/>
</dbReference>
<evidence type="ECO:0000256" key="5">
    <source>
        <dbReference type="ARBA" id="ARBA00023163"/>
    </source>
</evidence>